<name>A0ABR2H9T4_9EUKA</name>
<protein>
    <recommendedName>
        <fullName evidence="3">DUF3447 domain-containing protein</fullName>
    </recommendedName>
</protein>
<keyword evidence="2" id="KW-1185">Reference proteome</keyword>
<gene>
    <name evidence="1" type="ORF">M9Y10_025178</name>
</gene>
<evidence type="ECO:0008006" key="3">
    <source>
        <dbReference type="Google" id="ProtNLM"/>
    </source>
</evidence>
<comment type="caution">
    <text evidence="1">The sequence shown here is derived from an EMBL/GenBank/DDBJ whole genome shotgun (WGS) entry which is preliminary data.</text>
</comment>
<proteinExistence type="predicted"/>
<sequence length="343" mass="41015">MEIKSYLEKSKEIQSSMHDFIVSNECDTEEKYQNLIQIFNDQEILNNNKEIKTILRIIAKIANNHYRTSNFFARIEKIMLFFKDTIKHTFSNSEIVDIFKSNKRILLFFIEENMISYDQFNDKISMKLKLFLPNNQIYFNTSQPDEIKQKQHIGENDNHICYLIRNDLIEEFIIYVNQNNIFLSSSVNPSIFETHSFLIKNNPSLIEYSAFFGSTQIFKYLLLNNAKFTHSLLIYAIHGNDPEIIELVKQNLLSHGNQINYFQLYRESIKCHHYNLSKYFLKNFLENNINNIADPIEYYNFLFFPNELNNNVVFYYLCKYGHYQLVELFLKTTKIDVNRKIVF</sequence>
<dbReference type="Proteomes" id="UP001470230">
    <property type="component" value="Unassembled WGS sequence"/>
</dbReference>
<dbReference type="SUPFAM" id="SSF48403">
    <property type="entry name" value="Ankyrin repeat"/>
    <property type="match status" value="1"/>
</dbReference>
<organism evidence="1 2">
    <name type="scientific">Tritrichomonas musculus</name>
    <dbReference type="NCBI Taxonomy" id="1915356"/>
    <lineage>
        <taxon>Eukaryota</taxon>
        <taxon>Metamonada</taxon>
        <taxon>Parabasalia</taxon>
        <taxon>Tritrichomonadida</taxon>
        <taxon>Tritrichomonadidae</taxon>
        <taxon>Tritrichomonas</taxon>
    </lineage>
</organism>
<dbReference type="EMBL" id="JAPFFF010000036">
    <property type="protein sequence ID" value="KAK8842991.1"/>
    <property type="molecule type" value="Genomic_DNA"/>
</dbReference>
<evidence type="ECO:0000313" key="1">
    <source>
        <dbReference type="EMBL" id="KAK8842991.1"/>
    </source>
</evidence>
<dbReference type="PANTHER" id="PTHR24159">
    <property type="match status" value="1"/>
</dbReference>
<accession>A0ABR2H9T4</accession>
<reference evidence="1 2" key="1">
    <citation type="submission" date="2024-04" db="EMBL/GenBank/DDBJ databases">
        <title>Tritrichomonas musculus Genome.</title>
        <authorList>
            <person name="Alves-Ferreira E."/>
            <person name="Grigg M."/>
            <person name="Lorenzi H."/>
            <person name="Galac M."/>
        </authorList>
    </citation>
    <scope>NUCLEOTIDE SEQUENCE [LARGE SCALE GENOMIC DNA]</scope>
    <source>
        <strain evidence="1 2">EAF2021</strain>
    </source>
</reference>
<dbReference type="PANTHER" id="PTHR24159:SF5">
    <property type="entry name" value="ANK_REP_REGION DOMAIN-CONTAINING PROTEIN"/>
    <property type="match status" value="1"/>
</dbReference>
<dbReference type="InterPro" id="IPR036770">
    <property type="entry name" value="Ankyrin_rpt-contain_sf"/>
</dbReference>
<evidence type="ECO:0000313" key="2">
    <source>
        <dbReference type="Proteomes" id="UP001470230"/>
    </source>
</evidence>
<dbReference type="Gene3D" id="1.25.40.20">
    <property type="entry name" value="Ankyrin repeat-containing domain"/>
    <property type="match status" value="1"/>
</dbReference>